<gene>
    <name evidence="2" type="ORF">GCM10009554_64430</name>
</gene>
<dbReference type="SUPFAM" id="SSF55729">
    <property type="entry name" value="Acyl-CoA N-acyltransferases (Nat)"/>
    <property type="match status" value="1"/>
</dbReference>
<proteinExistence type="predicted"/>
<organism evidence="2 3">
    <name type="scientific">Kribbella koreensis</name>
    <dbReference type="NCBI Taxonomy" id="57909"/>
    <lineage>
        <taxon>Bacteria</taxon>
        <taxon>Bacillati</taxon>
        <taxon>Actinomycetota</taxon>
        <taxon>Actinomycetes</taxon>
        <taxon>Propionibacteriales</taxon>
        <taxon>Kribbellaceae</taxon>
        <taxon>Kribbella</taxon>
    </lineage>
</organism>
<dbReference type="Gene3D" id="3.40.630.30">
    <property type="match status" value="1"/>
</dbReference>
<dbReference type="Pfam" id="PF13302">
    <property type="entry name" value="Acetyltransf_3"/>
    <property type="match status" value="1"/>
</dbReference>
<dbReference type="PROSITE" id="PS51186">
    <property type="entry name" value="GNAT"/>
    <property type="match status" value="1"/>
</dbReference>
<dbReference type="EMBL" id="BAAAHK010000017">
    <property type="protein sequence ID" value="GAA0955877.1"/>
    <property type="molecule type" value="Genomic_DNA"/>
</dbReference>
<accession>A0ABP4BW56</accession>
<dbReference type="InterPro" id="IPR000182">
    <property type="entry name" value="GNAT_dom"/>
</dbReference>
<keyword evidence="3" id="KW-1185">Reference proteome</keyword>
<evidence type="ECO:0000259" key="1">
    <source>
        <dbReference type="PROSITE" id="PS51186"/>
    </source>
</evidence>
<dbReference type="InterPro" id="IPR016181">
    <property type="entry name" value="Acyl_CoA_acyltransferase"/>
</dbReference>
<dbReference type="RefSeq" id="WP_343978871.1">
    <property type="nucleotide sequence ID" value="NZ_BAAAHK010000017.1"/>
</dbReference>
<reference evidence="3" key="1">
    <citation type="journal article" date="2019" name="Int. J. Syst. Evol. Microbiol.">
        <title>The Global Catalogue of Microorganisms (GCM) 10K type strain sequencing project: providing services to taxonomists for standard genome sequencing and annotation.</title>
        <authorList>
            <consortium name="The Broad Institute Genomics Platform"/>
            <consortium name="The Broad Institute Genome Sequencing Center for Infectious Disease"/>
            <person name="Wu L."/>
            <person name="Ma J."/>
        </authorList>
    </citation>
    <scope>NUCLEOTIDE SEQUENCE [LARGE SCALE GENOMIC DNA]</scope>
    <source>
        <strain evidence="3">JCM 10977</strain>
    </source>
</reference>
<protein>
    <submittedName>
        <fullName evidence="2">GNAT family N-acetyltransferase</fullName>
    </submittedName>
</protein>
<dbReference type="InterPro" id="IPR051531">
    <property type="entry name" value="N-acetyltransferase"/>
</dbReference>
<name>A0ABP4BW56_9ACTN</name>
<evidence type="ECO:0000313" key="2">
    <source>
        <dbReference type="EMBL" id="GAA0955877.1"/>
    </source>
</evidence>
<comment type="caution">
    <text evidence="2">The sequence shown here is derived from an EMBL/GenBank/DDBJ whole genome shotgun (WGS) entry which is preliminary data.</text>
</comment>
<feature type="domain" description="N-acetyltransferase" evidence="1">
    <location>
        <begin position="10"/>
        <end position="167"/>
    </location>
</feature>
<dbReference type="PANTHER" id="PTHR43792:SF1">
    <property type="entry name" value="N-ACETYLTRANSFERASE DOMAIN-CONTAINING PROTEIN"/>
    <property type="match status" value="1"/>
</dbReference>
<dbReference type="PANTHER" id="PTHR43792">
    <property type="entry name" value="GNAT FAMILY, PUTATIVE (AFU_ORTHOLOGUE AFUA_3G00765)-RELATED-RELATED"/>
    <property type="match status" value="1"/>
</dbReference>
<dbReference type="Proteomes" id="UP001500542">
    <property type="component" value="Unassembled WGS sequence"/>
</dbReference>
<evidence type="ECO:0000313" key="3">
    <source>
        <dbReference type="Proteomes" id="UP001500542"/>
    </source>
</evidence>
<sequence length="187" mass="21632">MNPTLETERLLLRPWRDTDADDALGIYGDEEVTRWLTPAMAWVPDVQTMRDVLRRWQTEDVVPASHWAVERRDTGQIVGGAALVHLAPWKDLEIAWHLGRRSWGHGYATEAGNALTRWAMHRGGVDEVFALIGPDNTRAAATAQRIGMEWLGETDDYHHRRLELYRVRHQDLTYCDYDTEVTEQENR</sequence>